<evidence type="ECO:0000313" key="1">
    <source>
        <dbReference type="EMBL" id="MDR5904257.1"/>
    </source>
</evidence>
<dbReference type="SUPFAM" id="SSF53474">
    <property type="entry name" value="alpha/beta-Hydrolases"/>
    <property type="match status" value="1"/>
</dbReference>
<gene>
    <name evidence="1" type="ORF">QC821_03105</name>
</gene>
<dbReference type="GO" id="GO:0016787">
    <property type="term" value="F:hydrolase activity"/>
    <property type="evidence" value="ECO:0007669"/>
    <property type="project" value="UniProtKB-KW"/>
</dbReference>
<reference evidence="1 2" key="1">
    <citation type="submission" date="2023-04" db="EMBL/GenBank/DDBJ databases">
        <title>A long-awaited taxogenomic arrangement of the family Halomonadaceae.</title>
        <authorList>
            <person name="De La Haba R."/>
            <person name="Chuvochina M."/>
            <person name="Wittouck S."/>
            <person name="Arahal D.R."/>
            <person name="Sanchez-Porro C."/>
            <person name="Hugenholtz P."/>
            <person name="Ventosa A."/>
        </authorList>
    </citation>
    <scope>NUCLEOTIDE SEQUENCE [LARGE SCALE GENOMIC DNA]</scope>
    <source>
        <strain evidence="1 2">DSM 26770</strain>
    </source>
</reference>
<dbReference type="InterPro" id="IPR008886">
    <property type="entry name" value="UPF0227/Esterase_YqiA"/>
</dbReference>
<dbReference type="PANTHER" id="PTHR35602:SF3">
    <property type="entry name" value="ESTERASE YQIA"/>
    <property type="match status" value="1"/>
</dbReference>
<accession>A0ABU1HAC3</accession>
<dbReference type="EMBL" id="JARWAM010000002">
    <property type="protein sequence ID" value="MDR5904257.1"/>
    <property type="molecule type" value="Genomic_DNA"/>
</dbReference>
<dbReference type="PANTHER" id="PTHR35602">
    <property type="entry name" value="ESTERASE YQIA-RELATED"/>
    <property type="match status" value="1"/>
</dbReference>
<dbReference type="Pfam" id="PF05728">
    <property type="entry name" value="UPF0227"/>
    <property type="match status" value="1"/>
</dbReference>
<organism evidence="1 2">
    <name type="scientific">Franzmannia qiaohouensis</name>
    <dbReference type="NCBI Taxonomy" id="1329370"/>
    <lineage>
        <taxon>Bacteria</taxon>
        <taxon>Pseudomonadati</taxon>
        <taxon>Pseudomonadota</taxon>
        <taxon>Gammaproteobacteria</taxon>
        <taxon>Oceanospirillales</taxon>
        <taxon>Halomonadaceae</taxon>
        <taxon>Franzmannia</taxon>
    </lineage>
</organism>
<dbReference type="RefSeq" id="WP_309716836.1">
    <property type="nucleotide sequence ID" value="NZ_JARWAM010000002.1"/>
</dbReference>
<protein>
    <submittedName>
        <fullName evidence="1">YqiA/YcfP family alpha/beta fold hydrolase</fullName>
    </submittedName>
</protein>
<sequence length="218" mass="22741">MLTTAAAIPAATGVLYLHGFNSGSGSPKAKLVASGCDALDAGPLPCATPQLPHRPSQALALAESLLATLGPQPLLVGSSMGGFLASCLAERHELRAVVINPAVRPAGLVEGWLGEAFVNEYTGERFTIEGAHRDQLAELTPARLDPRRYLVLLGTADETLDPRDAAAAYRGAAMILQPGGDHGFSALGEFLPALFAHGGHRLAPEATARPRLDDDFHP</sequence>
<proteinExistence type="predicted"/>
<comment type="caution">
    <text evidence="1">The sequence shown here is derived from an EMBL/GenBank/DDBJ whole genome shotgun (WGS) entry which is preliminary data.</text>
</comment>
<dbReference type="InterPro" id="IPR029058">
    <property type="entry name" value="AB_hydrolase_fold"/>
</dbReference>
<keyword evidence="2" id="KW-1185">Reference proteome</keyword>
<dbReference type="Proteomes" id="UP001251374">
    <property type="component" value="Unassembled WGS sequence"/>
</dbReference>
<evidence type="ECO:0000313" key="2">
    <source>
        <dbReference type="Proteomes" id="UP001251374"/>
    </source>
</evidence>
<name>A0ABU1HAC3_9GAMM</name>
<dbReference type="Gene3D" id="3.40.50.1820">
    <property type="entry name" value="alpha/beta hydrolase"/>
    <property type="match status" value="1"/>
</dbReference>
<keyword evidence="1" id="KW-0378">Hydrolase</keyword>